<evidence type="ECO:0000256" key="1">
    <source>
        <dbReference type="ARBA" id="ARBA00001946"/>
    </source>
</evidence>
<evidence type="ECO:0000256" key="2">
    <source>
        <dbReference type="ARBA" id="ARBA00005893"/>
    </source>
</evidence>
<dbReference type="HOGENOM" id="CLU_106694_1_0_0"/>
<dbReference type="Proteomes" id="UP000005868">
    <property type="component" value="Chromosome"/>
</dbReference>
<dbReference type="InterPro" id="IPR023214">
    <property type="entry name" value="HAD_sf"/>
</dbReference>
<feature type="binding site" evidence="7">
    <location>
        <position position="10"/>
    </location>
    <ligand>
        <name>substrate</name>
    </ligand>
</feature>
<dbReference type="FunFam" id="3.40.50.1000:FF:000029">
    <property type="entry name" value="3-deoxy-D-manno-octulosonate 8-phosphate phosphatase KdsC"/>
    <property type="match status" value="1"/>
</dbReference>
<evidence type="ECO:0000256" key="6">
    <source>
        <dbReference type="ARBA" id="ARBA00022842"/>
    </source>
</evidence>
<dbReference type="EMBL" id="CP003096">
    <property type="protein sequence ID" value="AER66286.1"/>
    <property type="molecule type" value="Genomic_DNA"/>
</dbReference>
<dbReference type="Pfam" id="PF00702">
    <property type="entry name" value="Hydrolase"/>
    <property type="match status" value="1"/>
</dbReference>
<dbReference type="SFLD" id="SFLDG01138">
    <property type="entry name" value="C1.6.2:_Deoxy-d-mannose-octulo"/>
    <property type="match status" value="1"/>
</dbReference>
<dbReference type="Gene3D" id="3.40.50.1000">
    <property type="entry name" value="HAD superfamily/HAD-like"/>
    <property type="match status" value="1"/>
</dbReference>
<reference evidence="8 9" key="2">
    <citation type="journal article" date="2012" name="Stand. Genomic Sci.">
        <title>Genome sequence of the moderately thermophilic, amino-acid-degrading and sulfur-reducing bacterium Thermovirga lienii type strain (Cas60314(T)).</title>
        <authorList>
            <person name="Goker M."/>
            <person name="Saunders E."/>
            <person name="Lapidus A."/>
            <person name="Nolan M."/>
            <person name="Lucas S."/>
            <person name="Hammon N."/>
            <person name="Deshpande S."/>
            <person name="Cheng J.F."/>
            <person name="Han C."/>
            <person name="Tapia R."/>
            <person name="Goodwin L.A."/>
            <person name="Pitluck S."/>
            <person name="Liolios K."/>
            <person name="Mavromatis K."/>
            <person name="Pagani I."/>
            <person name="Ivanova N."/>
            <person name="Mikhailova N."/>
            <person name="Pati A."/>
            <person name="Chen A."/>
            <person name="Palaniappan K."/>
            <person name="Land M."/>
            <person name="Chang Y.J."/>
            <person name="Jeffries C.D."/>
            <person name="Brambilla E.M."/>
            <person name="Rohde M."/>
            <person name="Spring S."/>
            <person name="Detter J.C."/>
            <person name="Woyke T."/>
            <person name="Bristow J."/>
            <person name="Eisen J.A."/>
            <person name="Markowitz V."/>
            <person name="Hugenholtz P."/>
            <person name="Kyrpides N.C."/>
            <person name="Klenk H.P."/>
        </authorList>
    </citation>
    <scope>NUCLEOTIDE SEQUENCE [LARGE SCALE GENOMIC DNA]</scope>
    <source>
        <strain evidence="9">ATCC BAA-1197 / DSM 17291 / Cas60314</strain>
    </source>
</reference>
<dbReference type="CDD" id="cd01630">
    <property type="entry name" value="HAD_KDO-like"/>
    <property type="match status" value="1"/>
</dbReference>
<comment type="cofactor">
    <cofactor evidence="1 7">
        <name>Mg(2+)</name>
        <dbReference type="ChEBI" id="CHEBI:18420"/>
    </cofactor>
</comment>
<gene>
    <name evidence="8" type="ordered locus">Tlie_0551</name>
</gene>
<evidence type="ECO:0000313" key="8">
    <source>
        <dbReference type="EMBL" id="AER66286.1"/>
    </source>
</evidence>
<keyword evidence="4 7" id="KW-0479">Metal-binding</keyword>
<dbReference type="SFLD" id="SFLDG01136">
    <property type="entry name" value="C1.6:_Phosphoserine_Phosphatas"/>
    <property type="match status" value="1"/>
</dbReference>
<keyword evidence="5" id="KW-0378">Hydrolase</keyword>
<dbReference type="InterPro" id="IPR036412">
    <property type="entry name" value="HAD-like_sf"/>
</dbReference>
<feature type="binding site" evidence="7">
    <location>
        <position position="101"/>
    </location>
    <ligand>
        <name>Mg(2+)</name>
        <dbReference type="ChEBI" id="CHEBI:18420"/>
    </ligand>
</feature>
<evidence type="ECO:0000256" key="5">
    <source>
        <dbReference type="ARBA" id="ARBA00022801"/>
    </source>
</evidence>
<dbReference type="InterPro" id="IPR050793">
    <property type="entry name" value="CMP-NeuNAc_synthase"/>
</dbReference>
<dbReference type="OrthoDB" id="9805604at2"/>
<dbReference type="GO" id="GO:0008781">
    <property type="term" value="F:N-acylneuraminate cytidylyltransferase activity"/>
    <property type="evidence" value="ECO:0007669"/>
    <property type="project" value="TreeGrafter"/>
</dbReference>
<reference evidence="9" key="1">
    <citation type="submission" date="2011-10" db="EMBL/GenBank/DDBJ databases">
        <title>The complete genome of chromosome of Thermovirga lienii DSM 17291.</title>
        <authorList>
            <consortium name="US DOE Joint Genome Institute (JGI-PGF)"/>
            <person name="Lucas S."/>
            <person name="Copeland A."/>
            <person name="Lapidus A."/>
            <person name="Glavina del Rio T."/>
            <person name="Dalin E."/>
            <person name="Tice H."/>
            <person name="Bruce D."/>
            <person name="Goodwin L."/>
            <person name="Pitluck S."/>
            <person name="Peters L."/>
            <person name="Mikhailova N."/>
            <person name="Saunders E."/>
            <person name="Kyrpides N."/>
            <person name="Mavromatis K."/>
            <person name="Ivanova N."/>
            <person name="Last F.I."/>
            <person name="Brettin T."/>
            <person name="Detter J.C."/>
            <person name="Han C."/>
            <person name="Larimer F."/>
            <person name="Land M."/>
            <person name="Hauser L."/>
            <person name="Markowitz V."/>
            <person name="Cheng J.-F."/>
            <person name="Hugenholtz P."/>
            <person name="Woyke T."/>
            <person name="Wu D."/>
            <person name="Spring S."/>
            <person name="Schroeder M."/>
            <person name="Brambilla E.-M."/>
            <person name="Klenk H.-P."/>
            <person name="Eisen J.A."/>
        </authorList>
    </citation>
    <scope>NUCLEOTIDE SEQUENCE [LARGE SCALE GENOMIC DNA]</scope>
    <source>
        <strain evidence="9">ATCC BAA-1197 / DSM 17291 / Cas60314</strain>
    </source>
</reference>
<dbReference type="PIRSF" id="PIRSF006118">
    <property type="entry name" value="KDO8-P_Ptase"/>
    <property type="match status" value="1"/>
</dbReference>
<name>G7V8C4_THELD</name>
<dbReference type="NCBIfam" id="TIGR01670">
    <property type="entry name" value="KdsC-phosphatas"/>
    <property type="match status" value="1"/>
</dbReference>
<protein>
    <submittedName>
        <fullName evidence="8">3-deoxy-D-manno-octulosonate 8-phosphate phosphatase, YrbI family</fullName>
    </submittedName>
</protein>
<dbReference type="PANTHER" id="PTHR21485">
    <property type="entry name" value="HAD SUPERFAMILY MEMBERS CMAS AND KDSC"/>
    <property type="match status" value="1"/>
</dbReference>
<dbReference type="SUPFAM" id="SSF56784">
    <property type="entry name" value="HAD-like"/>
    <property type="match status" value="1"/>
</dbReference>
<organism evidence="8 9">
    <name type="scientific">Thermovirga lienii (strain ATCC BAA-1197 / DSM 17291 / Cas60314)</name>
    <dbReference type="NCBI Taxonomy" id="580340"/>
    <lineage>
        <taxon>Bacteria</taxon>
        <taxon>Thermotogati</taxon>
        <taxon>Synergistota</taxon>
        <taxon>Synergistia</taxon>
        <taxon>Synergistales</taxon>
        <taxon>Thermovirgaceae</taxon>
        <taxon>Thermovirga</taxon>
    </lineage>
</organism>
<dbReference type="eggNOG" id="COG1778">
    <property type="taxonomic scope" value="Bacteria"/>
</dbReference>
<dbReference type="PANTHER" id="PTHR21485:SF3">
    <property type="entry name" value="N-ACYLNEURAMINATE CYTIDYLYLTRANSFERASE"/>
    <property type="match status" value="1"/>
</dbReference>
<sequence length="161" mass="17128">MIKLFVMDVDGTMTDGGILVDGCGNEWKRFDVKDGMGIARLKKSGVEVCIISGRPSKATAARAEELGITRVYQGVDDKLALLKSIAEEMGLTPSEIAYIGDDVNDVPCLEWVGLGFAPSDALLEAQRVSDVVTPSRGGYGAVRDAAEFVLQKNQSEGTSKG</sequence>
<keyword evidence="6 7" id="KW-0460">Magnesium</keyword>
<dbReference type="GO" id="GO:0016788">
    <property type="term" value="F:hydrolase activity, acting on ester bonds"/>
    <property type="evidence" value="ECO:0007669"/>
    <property type="project" value="InterPro"/>
</dbReference>
<dbReference type="GO" id="GO:0046872">
    <property type="term" value="F:metal ion binding"/>
    <property type="evidence" value="ECO:0007669"/>
    <property type="project" value="UniProtKB-KW"/>
</dbReference>
<keyword evidence="9" id="KW-1185">Reference proteome</keyword>
<evidence type="ECO:0000256" key="3">
    <source>
        <dbReference type="ARBA" id="ARBA00011881"/>
    </source>
</evidence>
<dbReference type="STRING" id="580340.Tlie_0551"/>
<evidence type="ECO:0000256" key="7">
    <source>
        <dbReference type="PIRSR" id="PIRSR006118-2"/>
    </source>
</evidence>
<evidence type="ECO:0000256" key="4">
    <source>
        <dbReference type="ARBA" id="ARBA00022723"/>
    </source>
</evidence>
<dbReference type="SFLD" id="SFLDS00003">
    <property type="entry name" value="Haloacid_Dehalogenase"/>
    <property type="match status" value="1"/>
</dbReference>
<dbReference type="KEGG" id="tli:Tlie_0551"/>
<comment type="similarity">
    <text evidence="2">Belongs to the KdsC family.</text>
</comment>
<dbReference type="InterPro" id="IPR010023">
    <property type="entry name" value="KdsC_fam"/>
</dbReference>
<evidence type="ECO:0000313" key="9">
    <source>
        <dbReference type="Proteomes" id="UP000005868"/>
    </source>
</evidence>
<accession>G7V8C4</accession>
<proteinExistence type="inferred from homology"/>
<feature type="binding site" evidence="7">
    <location>
        <position position="8"/>
    </location>
    <ligand>
        <name>Mg(2+)</name>
        <dbReference type="ChEBI" id="CHEBI:18420"/>
    </ligand>
</feature>
<dbReference type="AlphaFoldDB" id="G7V8C4"/>
<comment type="subunit">
    <text evidence="3">Homotetramer.</text>
</comment>